<evidence type="ECO:0000313" key="2">
    <source>
        <dbReference type="EMBL" id="CEM50441.1"/>
    </source>
</evidence>
<accession>A0A0G4I0T1</accession>
<protein>
    <submittedName>
        <fullName evidence="2">Uncharacterized protein</fullName>
    </submittedName>
</protein>
<feature type="compositionally biased region" description="Basic and acidic residues" evidence="1">
    <location>
        <begin position="14"/>
        <end position="24"/>
    </location>
</feature>
<gene>
    <name evidence="2" type="ORF">Cvel_34451</name>
</gene>
<feature type="compositionally biased region" description="Low complexity" evidence="1">
    <location>
        <begin position="30"/>
        <end position="50"/>
    </location>
</feature>
<dbReference type="AlphaFoldDB" id="A0A0G4I0T1"/>
<evidence type="ECO:0000256" key="1">
    <source>
        <dbReference type="SAM" id="MobiDB-lite"/>
    </source>
</evidence>
<dbReference type="EMBL" id="CDMZ01004661">
    <property type="protein sequence ID" value="CEM50441.1"/>
    <property type="molecule type" value="Genomic_DNA"/>
</dbReference>
<feature type="compositionally biased region" description="Acidic residues" evidence="1">
    <location>
        <begin position="75"/>
        <end position="88"/>
    </location>
</feature>
<organism evidence="2">
    <name type="scientific">Chromera velia CCMP2878</name>
    <dbReference type="NCBI Taxonomy" id="1169474"/>
    <lineage>
        <taxon>Eukaryota</taxon>
        <taxon>Sar</taxon>
        <taxon>Alveolata</taxon>
        <taxon>Colpodellida</taxon>
        <taxon>Chromeraceae</taxon>
        <taxon>Chromera</taxon>
    </lineage>
</organism>
<feature type="region of interest" description="Disordered" evidence="1">
    <location>
        <begin position="1"/>
        <end position="96"/>
    </location>
</feature>
<name>A0A0G4I0T1_9ALVE</name>
<feature type="compositionally biased region" description="Polar residues" evidence="1">
    <location>
        <begin position="51"/>
        <end position="65"/>
    </location>
</feature>
<dbReference type="VEuPathDB" id="CryptoDB:Cvel_34451"/>
<proteinExistence type="predicted"/>
<reference evidence="2" key="1">
    <citation type="submission" date="2014-11" db="EMBL/GenBank/DDBJ databases">
        <authorList>
            <person name="Otto D Thomas"/>
            <person name="Naeem Raeece"/>
        </authorList>
    </citation>
    <scope>NUCLEOTIDE SEQUENCE</scope>
</reference>
<sequence>MPAPMHRPTVTAYRVEEGEGTGREEETETDGTPAMSPGSASSSTGTRRATQSLEGRQMHFSTFPFSSLRHSSYSSDDELNGEGGEEDEGKAGGQSD</sequence>